<evidence type="ECO:0000313" key="2">
    <source>
        <dbReference type="EMBL" id="KAK3694969.1"/>
    </source>
</evidence>
<gene>
    <name evidence="2" type="ORF">B0T22DRAFT_371280</name>
</gene>
<accession>A0AAE0XK48</accession>
<dbReference type="Proteomes" id="UP001270362">
    <property type="component" value="Unassembled WGS sequence"/>
</dbReference>
<reference evidence="2" key="2">
    <citation type="submission" date="2023-06" db="EMBL/GenBank/DDBJ databases">
        <authorList>
            <consortium name="Lawrence Berkeley National Laboratory"/>
            <person name="Haridas S."/>
            <person name="Hensen N."/>
            <person name="Bonometti L."/>
            <person name="Westerberg I."/>
            <person name="Brannstrom I.O."/>
            <person name="Guillou S."/>
            <person name="Cros-Aarteil S."/>
            <person name="Calhoun S."/>
            <person name="Kuo A."/>
            <person name="Mondo S."/>
            <person name="Pangilinan J."/>
            <person name="Riley R."/>
            <person name="Labutti K."/>
            <person name="Andreopoulos B."/>
            <person name="Lipzen A."/>
            <person name="Chen C."/>
            <person name="Yanf M."/>
            <person name="Daum C."/>
            <person name="Ng V."/>
            <person name="Clum A."/>
            <person name="Steindorff A."/>
            <person name="Ohm R."/>
            <person name="Martin F."/>
            <person name="Silar P."/>
            <person name="Natvig D."/>
            <person name="Lalanne C."/>
            <person name="Gautier V."/>
            <person name="Ament-Velasquez S.L."/>
            <person name="Kruys A."/>
            <person name="Hutchinson M.I."/>
            <person name="Powell A.J."/>
            <person name="Barry K."/>
            <person name="Miller A.N."/>
            <person name="Grigoriev I.V."/>
            <person name="Debuchy R."/>
            <person name="Gladieux P."/>
            <person name="Thoren M.H."/>
            <person name="Johannesson H."/>
        </authorList>
    </citation>
    <scope>NUCLEOTIDE SEQUENCE</scope>
    <source>
        <strain evidence="2">CBS 314.62</strain>
    </source>
</reference>
<dbReference type="AlphaFoldDB" id="A0AAE0XK48"/>
<organism evidence="2 3">
    <name type="scientific">Podospora appendiculata</name>
    <dbReference type="NCBI Taxonomy" id="314037"/>
    <lineage>
        <taxon>Eukaryota</taxon>
        <taxon>Fungi</taxon>
        <taxon>Dikarya</taxon>
        <taxon>Ascomycota</taxon>
        <taxon>Pezizomycotina</taxon>
        <taxon>Sordariomycetes</taxon>
        <taxon>Sordariomycetidae</taxon>
        <taxon>Sordariales</taxon>
        <taxon>Podosporaceae</taxon>
        <taxon>Podospora</taxon>
    </lineage>
</organism>
<protein>
    <submittedName>
        <fullName evidence="2">Uncharacterized protein</fullName>
    </submittedName>
</protein>
<feature type="compositionally biased region" description="Basic and acidic residues" evidence="1">
    <location>
        <begin position="140"/>
        <end position="160"/>
    </location>
</feature>
<name>A0AAE0XK48_9PEZI</name>
<sequence>MPSWQAPSELPGQGYYGQTPHEPSSFGPPGQTQYGQARLPQIPSGSLLFGQPGQVPHEQTPPTPSTPDQLPHEQALPEVAEDNQYYVKRPSRSGPTGSKRRSSKFRRHEKIPSGISDTRETRTRRALRPEIVYSSENDEFSEHHSQQPGERKVDISHEPSKAAKDVTVRLDLPIEEDYEADLEEFCRLRRLGRFRDAKACFHSKLEHLHPIPYILVQRAEMLIAAGDYKCFQKLDSEVFFRDELEASPDDQNLQLLARNFALLELLSQRPSAGYTSTALRVVQETLVLLHTEEAIGSAEVQLISPCFRILRYIEICSGELVVNDLKEQARTLLNWSEIYHQLLCEDRIWDFRDLFVAAVPLFRWPDTLFQFFGTRSFPLVLKTISKDWSGPGYDESTTLGLLDLFTSLIIQDPHTKNSDTRTPQLIQYARSLAETVHTNNVERMKSRPFIQWILAKNIYEMGEVLERSDSVGLGDYKGLLVHQGNGVHLPVFVPLRRSQKPDWDMFFARSNQAQLHAAEVALQAARFTGDYNLQATALKLLALQSRAPIKVMDALANLQLNIQDDKEGYLGTCLSKYLGSNSEDNEAEVLGYLKKLDDACGGSYMNYGINASMLWARGVI</sequence>
<feature type="compositionally biased region" description="Basic residues" evidence="1">
    <location>
        <begin position="98"/>
        <end position="109"/>
    </location>
</feature>
<keyword evidence="3" id="KW-1185">Reference proteome</keyword>
<evidence type="ECO:0000313" key="3">
    <source>
        <dbReference type="Proteomes" id="UP001270362"/>
    </source>
</evidence>
<feature type="region of interest" description="Disordered" evidence="1">
    <location>
        <begin position="1"/>
        <end position="160"/>
    </location>
</feature>
<proteinExistence type="predicted"/>
<dbReference type="EMBL" id="JAULSO010000001">
    <property type="protein sequence ID" value="KAK3694969.1"/>
    <property type="molecule type" value="Genomic_DNA"/>
</dbReference>
<evidence type="ECO:0000256" key="1">
    <source>
        <dbReference type="SAM" id="MobiDB-lite"/>
    </source>
</evidence>
<comment type="caution">
    <text evidence="2">The sequence shown here is derived from an EMBL/GenBank/DDBJ whole genome shotgun (WGS) entry which is preliminary data.</text>
</comment>
<reference evidence="2" key="1">
    <citation type="journal article" date="2023" name="Mol. Phylogenet. Evol.">
        <title>Genome-scale phylogeny and comparative genomics of the fungal order Sordariales.</title>
        <authorList>
            <person name="Hensen N."/>
            <person name="Bonometti L."/>
            <person name="Westerberg I."/>
            <person name="Brannstrom I.O."/>
            <person name="Guillou S."/>
            <person name="Cros-Aarteil S."/>
            <person name="Calhoun S."/>
            <person name="Haridas S."/>
            <person name="Kuo A."/>
            <person name="Mondo S."/>
            <person name="Pangilinan J."/>
            <person name="Riley R."/>
            <person name="LaButti K."/>
            <person name="Andreopoulos B."/>
            <person name="Lipzen A."/>
            <person name="Chen C."/>
            <person name="Yan M."/>
            <person name="Daum C."/>
            <person name="Ng V."/>
            <person name="Clum A."/>
            <person name="Steindorff A."/>
            <person name="Ohm R.A."/>
            <person name="Martin F."/>
            <person name="Silar P."/>
            <person name="Natvig D.O."/>
            <person name="Lalanne C."/>
            <person name="Gautier V."/>
            <person name="Ament-Velasquez S.L."/>
            <person name="Kruys A."/>
            <person name="Hutchinson M.I."/>
            <person name="Powell A.J."/>
            <person name="Barry K."/>
            <person name="Miller A.N."/>
            <person name="Grigoriev I.V."/>
            <person name="Debuchy R."/>
            <person name="Gladieux P."/>
            <person name="Hiltunen Thoren M."/>
            <person name="Johannesson H."/>
        </authorList>
    </citation>
    <scope>NUCLEOTIDE SEQUENCE</scope>
    <source>
        <strain evidence="2">CBS 314.62</strain>
    </source>
</reference>